<reference evidence="1 2" key="1">
    <citation type="journal article" date="2018" name="Nat. Genet.">
        <title>The Rosa genome provides new insights in the design of modern roses.</title>
        <authorList>
            <person name="Bendahmane M."/>
        </authorList>
    </citation>
    <scope>NUCLEOTIDE SEQUENCE [LARGE SCALE GENOMIC DNA]</scope>
    <source>
        <strain evidence="2">cv. Old Blush</strain>
    </source>
</reference>
<accession>A0A2P6S862</accession>
<dbReference type="Gramene" id="PRQ54881">
    <property type="protein sequence ID" value="PRQ54881"/>
    <property type="gene ID" value="RchiOBHm_Chr1g0318521"/>
</dbReference>
<dbReference type="EMBL" id="PDCK01000039">
    <property type="protein sequence ID" value="PRQ54881.1"/>
    <property type="molecule type" value="Genomic_DNA"/>
</dbReference>
<dbReference type="AlphaFoldDB" id="A0A2P6S862"/>
<evidence type="ECO:0000313" key="2">
    <source>
        <dbReference type="Proteomes" id="UP000238479"/>
    </source>
</evidence>
<dbReference type="Proteomes" id="UP000238479">
    <property type="component" value="Chromosome 1"/>
</dbReference>
<comment type="caution">
    <text evidence="1">The sequence shown here is derived from an EMBL/GenBank/DDBJ whole genome shotgun (WGS) entry which is preliminary data.</text>
</comment>
<organism evidence="1 2">
    <name type="scientific">Rosa chinensis</name>
    <name type="common">China rose</name>
    <dbReference type="NCBI Taxonomy" id="74649"/>
    <lineage>
        <taxon>Eukaryota</taxon>
        <taxon>Viridiplantae</taxon>
        <taxon>Streptophyta</taxon>
        <taxon>Embryophyta</taxon>
        <taxon>Tracheophyta</taxon>
        <taxon>Spermatophyta</taxon>
        <taxon>Magnoliopsida</taxon>
        <taxon>eudicotyledons</taxon>
        <taxon>Gunneridae</taxon>
        <taxon>Pentapetalae</taxon>
        <taxon>rosids</taxon>
        <taxon>fabids</taxon>
        <taxon>Rosales</taxon>
        <taxon>Rosaceae</taxon>
        <taxon>Rosoideae</taxon>
        <taxon>Rosoideae incertae sedis</taxon>
        <taxon>Rosa</taxon>
    </lineage>
</organism>
<sequence>MTINRDFRIPRDKCLVWQRNKKEFERTGTLRRIYIKANPSSKLHLKRCNFEIEIPKNNHDASISRDFF</sequence>
<proteinExistence type="predicted"/>
<evidence type="ECO:0000313" key="1">
    <source>
        <dbReference type="EMBL" id="PRQ54881.1"/>
    </source>
</evidence>
<keyword evidence="2" id="KW-1185">Reference proteome</keyword>
<gene>
    <name evidence="1" type="ORF">RchiOBHm_Chr1g0318521</name>
</gene>
<protein>
    <submittedName>
        <fullName evidence="1">Uncharacterized protein</fullName>
    </submittedName>
</protein>
<name>A0A2P6S862_ROSCH</name>